<evidence type="ECO:0000259" key="10">
    <source>
        <dbReference type="Pfam" id="PF20908"/>
    </source>
</evidence>
<evidence type="ECO:0000256" key="1">
    <source>
        <dbReference type="ARBA" id="ARBA00008552"/>
    </source>
</evidence>
<dbReference type="GO" id="GO:0033146">
    <property type="term" value="P:regulation of intracellular estrogen receptor signaling pathway"/>
    <property type="evidence" value="ECO:0007669"/>
    <property type="project" value="Ensembl"/>
</dbReference>
<dbReference type="Gene3D" id="3.90.70.130">
    <property type="match status" value="1"/>
</dbReference>
<dbReference type="PANTHER" id="PTHR48153:SF2">
    <property type="entry name" value="UFM1-SPECIFIC PROTEASE 2"/>
    <property type="match status" value="1"/>
</dbReference>
<accession>F7E0G8</accession>
<evidence type="ECO:0000256" key="8">
    <source>
        <dbReference type="SAM" id="MobiDB-lite"/>
    </source>
</evidence>
<dbReference type="FunCoup" id="F7E0G8">
    <property type="interactions" value="2320"/>
</dbReference>
<dbReference type="AlphaFoldDB" id="F7E0G8"/>
<dbReference type="OMA" id="MDILFRV"/>
<dbReference type="GO" id="GO:0006508">
    <property type="term" value="P:proteolysis"/>
    <property type="evidence" value="ECO:0000318"/>
    <property type="project" value="GO_Central"/>
</dbReference>
<dbReference type="GO" id="GO:1903051">
    <property type="term" value="P:negative regulation of proteolysis involved in protein catabolic process"/>
    <property type="evidence" value="ECO:0007669"/>
    <property type="project" value="Ensembl"/>
</dbReference>
<feature type="domain" description="UFSP1/2/DUB catalytic" evidence="9">
    <location>
        <begin position="274"/>
        <end position="446"/>
    </location>
</feature>
<comment type="similarity">
    <text evidence="1">Belongs to the peptidase C78 family.</text>
</comment>
<feature type="region of interest" description="Disordered" evidence="8">
    <location>
        <begin position="445"/>
        <end position="466"/>
    </location>
</feature>
<dbReference type="GO" id="GO:0005783">
    <property type="term" value="C:endoplasmic reticulum"/>
    <property type="evidence" value="ECO:0000318"/>
    <property type="project" value="GO_Central"/>
</dbReference>
<evidence type="ECO:0000256" key="5">
    <source>
        <dbReference type="ARBA" id="ARBA00022807"/>
    </source>
</evidence>
<evidence type="ECO:0000256" key="6">
    <source>
        <dbReference type="ARBA" id="ARBA00040469"/>
    </source>
</evidence>
<organism evidence="11 12">
    <name type="scientific">Ornithorhynchus anatinus</name>
    <name type="common">Duckbill platypus</name>
    <dbReference type="NCBI Taxonomy" id="9258"/>
    <lineage>
        <taxon>Eukaryota</taxon>
        <taxon>Metazoa</taxon>
        <taxon>Chordata</taxon>
        <taxon>Craniata</taxon>
        <taxon>Vertebrata</taxon>
        <taxon>Euteleostomi</taxon>
        <taxon>Mammalia</taxon>
        <taxon>Monotremata</taxon>
        <taxon>Ornithorhynchidae</taxon>
        <taxon>Ornithorhynchus</taxon>
    </lineage>
</organism>
<evidence type="ECO:0000313" key="12">
    <source>
        <dbReference type="Proteomes" id="UP000002279"/>
    </source>
</evidence>
<feature type="region of interest" description="Disordered" evidence="8">
    <location>
        <begin position="80"/>
        <end position="106"/>
    </location>
</feature>
<dbReference type="GO" id="GO:0032649">
    <property type="term" value="P:regulation of type II interferon production"/>
    <property type="evidence" value="ECO:0007669"/>
    <property type="project" value="Ensembl"/>
</dbReference>
<evidence type="ECO:0000256" key="3">
    <source>
        <dbReference type="ARBA" id="ARBA00022786"/>
    </source>
</evidence>
<dbReference type="InterPro" id="IPR049387">
    <property type="entry name" value="UFSP2-like_2nd"/>
</dbReference>
<dbReference type="FunFam" id="3.90.70.130:FF:000001">
    <property type="entry name" value="Probable Ufm1-specific protease 2"/>
    <property type="match status" value="1"/>
</dbReference>
<keyword evidence="4" id="KW-0378">Hydrolase</keyword>
<evidence type="ECO:0000256" key="7">
    <source>
        <dbReference type="ARBA" id="ARBA00056184"/>
    </source>
</evidence>
<evidence type="ECO:0000256" key="4">
    <source>
        <dbReference type="ARBA" id="ARBA00022801"/>
    </source>
</evidence>
<dbReference type="InterPro" id="IPR012462">
    <property type="entry name" value="UFSP1/2_DUB_cat"/>
</dbReference>
<dbReference type="InParanoid" id="F7E0G8"/>
<dbReference type="HOGENOM" id="CLU_1622805_0_0_1"/>
<sequence>MDLLFRIRGGLDLAFQLATTNDVSTKKALKHVLSDLAAKLSSDALVFRVGRGAAYFWPNSGASTVQATLTDRSPCRDVLPFTQLDREEESKQKASKKKDKKSQDQQQQHVINIDLMLAMSTSQPAVAPVIERESGGHHYVTMTLPVDAVASVAPEESWGRARILLVEAIHRQLTDLESCIWKYMKGSSIIVPEPLHFMLPGEEGLQTVVYPSGIPDSELAAYREELHDRFRLPRDRPYFRRSNAYRFPDDPQRDGYVRNPHAHLNPLGPECGTVCTVQGTYSYHHYMQDRVDDSGWGCAYRSLQTVCSWFRHQGYTDRPIPTHGDIQQALVDAGDKPAAFVGSRQWIGSIEVQLVLDQWLGVTSKILFVSRGSELAAQGRDLARHFQSQGSPVMIGGGVLAHTILGVAWNETTGQIRFLVLDPHYPGAEDLSTILEKVGVNRRGGPGGWRRATKAPGNEWAGGGET</sequence>
<dbReference type="eggNOG" id="KOG2433">
    <property type="taxonomic scope" value="Eukaryota"/>
</dbReference>
<evidence type="ECO:0000256" key="2">
    <source>
        <dbReference type="ARBA" id="ARBA00022670"/>
    </source>
</evidence>
<reference evidence="11" key="2">
    <citation type="submission" date="2025-08" db="UniProtKB">
        <authorList>
            <consortium name="Ensembl"/>
        </authorList>
    </citation>
    <scope>IDENTIFICATION</scope>
    <source>
        <strain evidence="11">Glennie</strain>
    </source>
</reference>
<comment type="function">
    <text evidence="7">Thiol-dependent isopeptidase that specifically cleaves UFM1, a ubiquitin-like modifier protein, from conjugated proteins, such as CD274/PD-L1, CYB5R3, DDRGK1, MRE11, RPL26/uL24, TRIP4 and RPL26/uL24. While it is also able to mediate the processing of UFM1 precursors, a prerequisite for conjugation reactions, UFSP2 mainly acts as a protein deUFMylase that mediates deconjugation of UFM1 from target proteins. Mediates deUFMylation of RPL26/uL24, a critical step to release the UFM1 ribosome E3 ligase (UREL) complex during the recycling of 60S ribosome subunits from the endoplasmic reticulum. Catalyzes deUFMylation of TRIP4, regulating intracellular nuclear receptors transactivation and thereby regulate cell proliferation and differentiation.</text>
</comment>
<name>F7E0G8_ORNAN</name>
<dbReference type="Ensembl" id="ENSOANT00000031914.3">
    <property type="protein sequence ID" value="ENSOANP00000028116.3"/>
    <property type="gene ID" value="ENSOANG00000004307.2"/>
</dbReference>
<dbReference type="Pfam" id="PF07910">
    <property type="entry name" value="Peptidase_C78"/>
    <property type="match status" value="1"/>
</dbReference>
<keyword evidence="2" id="KW-0645">Protease</keyword>
<keyword evidence="12" id="KW-1185">Reference proteome</keyword>
<gene>
    <name evidence="11" type="primary">UFSP2</name>
</gene>
<dbReference type="STRING" id="9258.ENSOANP00000028116"/>
<reference evidence="11" key="3">
    <citation type="submission" date="2025-09" db="UniProtKB">
        <authorList>
            <consortium name="Ensembl"/>
        </authorList>
    </citation>
    <scope>IDENTIFICATION</scope>
    <source>
        <strain evidence="11">Glennie</strain>
    </source>
</reference>
<keyword evidence="5" id="KW-0788">Thiol protease</keyword>
<keyword evidence="3" id="KW-0833">Ubl conjugation pathway</keyword>
<proteinExistence type="inferred from homology"/>
<dbReference type="GO" id="GO:0071567">
    <property type="term" value="F:deUFMylase activity"/>
    <property type="evidence" value="ECO:0000318"/>
    <property type="project" value="GO_Central"/>
</dbReference>
<feature type="domain" description="UFSP2 second" evidence="10">
    <location>
        <begin position="31"/>
        <end position="251"/>
    </location>
</feature>
<dbReference type="PANTHER" id="PTHR48153">
    <property type="entry name" value="UFM1-SPECIFIC PROTEASE 2"/>
    <property type="match status" value="1"/>
</dbReference>
<dbReference type="Proteomes" id="UP000002279">
    <property type="component" value="Chromosome 12"/>
</dbReference>
<dbReference type="Pfam" id="PF20908">
    <property type="entry name" value="UfSP2_N"/>
    <property type="match status" value="1"/>
</dbReference>
<dbReference type="GO" id="GO:0005634">
    <property type="term" value="C:nucleus"/>
    <property type="evidence" value="ECO:0000318"/>
    <property type="project" value="GO_Central"/>
</dbReference>
<evidence type="ECO:0000313" key="11">
    <source>
        <dbReference type="Ensembl" id="ENSOANP00000028116.3"/>
    </source>
</evidence>
<evidence type="ECO:0000259" key="9">
    <source>
        <dbReference type="Pfam" id="PF07910"/>
    </source>
</evidence>
<dbReference type="Bgee" id="ENSOANG00000004307">
    <property type="expression patterns" value="Expressed in endometrium and 7 other cell types or tissues"/>
</dbReference>
<dbReference type="GeneTree" id="ENSGT00940000157115"/>
<reference evidence="11 12" key="1">
    <citation type="journal article" date="2008" name="Nature">
        <title>Genome analysis of the platypus reveals unique signatures of evolution.</title>
        <authorList>
            <person name="Warren W.C."/>
            <person name="Hillier L.W."/>
            <person name="Marshall Graves J.A."/>
            <person name="Birney E."/>
            <person name="Ponting C.P."/>
            <person name="Grutzner F."/>
            <person name="Belov K."/>
            <person name="Miller W."/>
            <person name="Clarke L."/>
            <person name="Chinwalla A.T."/>
            <person name="Yang S.P."/>
            <person name="Heger A."/>
            <person name="Locke D.P."/>
            <person name="Miethke P."/>
            <person name="Waters P.D."/>
            <person name="Veyrunes F."/>
            <person name="Fulton L."/>
            <person name="Fulton B."/>
            <person name="Graves T."/>
            <person name="Wallis J."/>
            <person name="Puente X.S."/>
            <person name="Lopez-Otin C."/>
            <person name="Ordonez G.R."/>
            <person name="Eichler E.E."/>
            <person name="Chen L."/>
            <person name="Cheng Z."/>
            <person name="Deakin J.E."/>
            <person name="Alsop A."/>
            <person name="Thompson K."/>
            <person name="Kirby P."/>
            <person name="Papenfuss A.T."/>
            <person name="Wakefield M.J."/>
            <person name="Olender T."/>
            <person name="Lancet D."/>
            <person name="Huttley G.A."/>
            <person name="Smit A.F."/>
            <person name="Pask A."/>
            <person name="Temple-Smith P."/>
            <person name="Batzer M.A."/>
            <person name="Walker J.A."/>
            <person name="Konkel M.K."/>
            <person name="Harris R.S."/>
            <person name="Whittington C.M."/>
            <person name="Wong E.S."/>
            <person name="Gemmell N.J."/>
            <person name="Buschiazzo E."/>
            <person name="Vargas Jentzsch I.M."/>
            <person name="Merkel A."/>
            <person name="Schmitz J."/>
            <person name="Zemann A."/>
            <person name="Churakov G."/>
            <person name="Kriegs J.O."/>
            <person name="Brosius J."/>
            <person name="Murchison E.P."/>
            <person name="Sachidanandam R."/>
            <person name="Smith C."/>
            <person name="Hannon G.J."/>
            <person name="Tsend-Ayush E."/>
            <person name="McMillan D."/>
            <person name="Attenborough R."/>
            <person name="Rens W."/>
            <person name="Ferguson-Smith M."/>
            <person name="Lefevre C.M."/>
            <person name="Sharp J.A."/>
            <person name="Nicholas K.R."/>
            <person name="Ray D.A."/>
            <person name="Kube M."/>
            <person name="Reinhardt R."/>
            <person name="Pringle T.H."/>
            <person name="Taylor J."/>
            <person name="Jones R.C."/>
            <person name="Nixon B."/>
            <person name="Dacheux J.L."/>
            <person name="Niwa H."/>
            <person name="Sekita Y."/>
            <person name="Huang X."/>
            <person name="Stark A."/>
            <person name="Kheradpour P."/>
            <person name="Kellis M."/>
            <person name="Flicek P."/>
            <person name="Chen Y."/>
            <person name="Webber C."/>
            <person name="Hardison R."/>
            <person name="Nelson J."/>
            <person name="Hallsworth-Pepin K."/>
            <person name="Delehaunty K."/>
            <person name="Markovic C."/>
            <person name="Minx P."/>
            <person name="Feng Y."/>
            <person name="Kremitzki C."/>
            <person name="Mitreva M."/>
            <person name="Glasscock J."/>
            <person name="Wylie T."/>
            <person name="Wohldmann P."/>
            <person name="Thiru P."/>
            <person name="Nhan M.N."/>
            <person name="Pohl C.S."/>
            <person name="Smith S.M."/>
            <person name="Hou S."/>
            <person name="Nefedov M."/>
            <person name="de Jong P.J."/>
            <person name="Renfree M.B."/>
            <person name="Mardis E.R."/>
            <person name="Wilson R.K."/>
        </authorList>
    </citation>
    <scope>NUCLEOTIDE SEQUENCE [LARGE SCALE GENOMIC DNA]</scope>
    <source>
        <strain evidence="11 12">Glennie</strain>
    </source>
</reference>
<dbReference type="GO" id="GO:0072344">
    <property type="term" value="P:rescue of stalled ribosome"/>
    <property type="evidence" value="ECO:0007669"/>
    <property type="project" value="Ensembl"/>
</dbReference>
<protein>
    <recommendedName>
        <fullName evidence="6">Ufm1-specific protease 2</fullName>
    </recommendedName>
</protein>